<sequence>MAIGSSGVSEHPTAIKEAKTNKKLADLLELEYIN</sequence>
<proteinExistence type="predicted"/>
<evidence type="ECO:0000313" key="2">
    <source>
        <dbReference type="Proteomes" id="UP000195667"/>
    </source>
</evidence>
<gene>
    <name evidence="1" type="ORF">CRENPOLYSF1_180039</name>
</gene>
<reference evidence="2" key="1">
    <citation type="submission" date="2017-02" db="EMBL/GenBank/DDBJ databases">
        <authorList>
            <person name="Daims H."/>
        </authorList>
    </citation>
    <scope>NUCLEOTIDE SEQUENCE [LARGE SCALE GENOMIC DNA]</scope>
</reference>
<protein>
    <submittedName>
        <fullName evidence="1">Uncharacterized protein</fullName>
    </submittedName>
</protein>
<organism evidence="1 2">
    <name type="scientific">Crenothrix polyspora</name>
    <dbReference type="NCBI Taxonomy" id="360316"/>
    <lineage>
        <taxon>Bacteria</taxon>
        <taxon>Pseudomonadati</taxon>
        <taxon>Pseudomonadota</taxon>
        <taxon>Gammaproteobacteria</taxon>
        <taxon>Methylococcales</taxon>
        <taxon>Crenotrichaceae</taxon>
        <taxon>Crenothrix</taxon>
    </lineage>
</organism>
<keyword evidence="2" id="KW-1185">Reference proteome</keyword>
<dbReference type="AlphaFoldDB" id="A0A1R4H5S6"/>
<dbReference type="Proteomes" id="UP000195667">
    <property type="component" value="Unassembled WGS sequence"/>
</dbReference>
<name>A0A1R4H5S6_9GAMM</name>
<dbReference type="EMBL" id="FUKI01000090">
    <property type="protein sequence ID" value="SJM91210.1"/>
    <property type="molecule type" value="Genomic_DNA"/>
</dbReference>
<accession>A0A1R4H5S6</accession>
<evidence type="ECO:0000313" key="1">
    <source>
        <dbReference type="EMBL" id="SJM91210.1"/>
    </source>
</evidence>